<protein>
    <recommendedName>
        <fullName evidence="4">TadE-like protein</fullName>
    </recommendedName>
</protein>
<keyword evidence="1" id="KW-1133">Transmembrane helix</keyword>
<organism evidence="2 3">
    <name type="scientific">Demequina lutea</name>
    <dbReference type="NCBI Taxonomy" id="431489"/>
    <lineage>
        <taxon>Bacteria</taxon>
        <taxon>Bacillati</taxon>
        <taxon>Actinomycetota</taxon>
        <taxon>Actinomycetes</taxon>
        <taxon>Micrococcales</taxon>
        <taxon>Demequinaceae</taxon>
        <taxon>Demequina</taxon>
    </lineage>
</organism>
<dbReference type="AlphaFoldDB" id="A0A7Y9ZD01"/>
<feature type="transmembrane region" description="Helical" evidence="1">
    <location>
        <begin position="20"/>
        <end position="41"/>
    </location>
</feature>
<reference evidence="2 3" key="1">
    <citation type="submission" date="2020-07" db="EMBL/GenBank/DDBJ databases">
        <title>Sequencing the genomes of 1000 actinobacteria strains.</title>
        <authorList>
            <person name="Klenk H.-P."/>
        </authorList>
    </citation>
    <scope>NUCLEOTIDE SEQUENCE [LARGE SCALE GENOMIC DNA]</scope>
    <source>
        <strain evidence="2 3">DSM 19970</strain>
    </source>
</reference>
<dbReference type="EMBL" id="JACBZO010000001">
    <property type="protein sequence ID" value="NYI42846.1"/>
    <property type="molecule type" value="Genomic_DNA"/>
</dbReference>
<dbReference type="OrthoDB" id="4833104at2"/>
<name>A0A7Y9ZD01_9MICO</name>
<evidence type="ECO:0000256" key="1">
    <source>
        <dbReference type="SAM" id="Phobius"/>
    </source>
</evidence>
<accession>A0A7Y9ZD01</accession>
<keyword evidence="1" id="KW-0472">Membrane</keyword>
<evidence type="ECO:0000313" key="2">
    <source>
        <dbReference type="EMBL" id="NYI42846.1"/>
    </source>
</evidence>
<evidence type="ECO:0008006" key="4">
    <source>
        <dbReference type="Google" id="ProtNLM"/>
    </source>
</evidence>
<dbReference type="RefSeq" id="WP_062075589.1">
    <property type="nucleotide sequence ID" value="NZ_BBRC01000012.1"/>
</dbReference>
<evidence type="ECO:0000313" key="3">
    <source>
        <dbReference type="Proteomes" id="UP000547973"/>
    </source>
</evidence>
<comment type="caution">
    <text evidence="2">The sequence shown here is derived from an EMBL/GenBank/DDBJ whole genome shotgun (WGS) entry which is preliminary data.</text>
</comment>
<keyword evidence="3" id="KW-1185">Reference proteome</keyword>
<gene>
    <name evidence="2" type="ORF">BKA03_002965</name>
</gene>
<proteinExistence type="predicted"/>
<dbReference type="Proteomes" id="UP000547973">
    <property type="component" value="Unassembled WGS sequence"/>
</dbReference>
<sequence>MADPLEWARPRSDRPADEGAAIVEFIALSLLLLVPLLYLVVTLSRIQAGAFAAEGAAHEAARAAVVTGVASREHGSSRETAMAAGASRAEAAVALVADDFRFDSDDASLALSCEGPCLEPGGNVDAEVTVVVALPGIPGFLTGALPLSVDVVGSARAPVDSVVNDQ</sequence>
<keyword evidence="1" id="KW-0812">Transmembrane</keyword>